<dbReference type="PATRIC" id="fig|1166018.3.peg.4661"/>
<feature type="modified residue" description="4-aspartylphosphate" evidence="6">
    <location>
        <position position="56"/>
    </location>
</feature>
<dbReference type="OrthoDB" id="5343479at2"/>
<dbReference type="InterPro" id="IPR039420">
    <property type="entry name" value="WalR-like"/>
</dbReference>
<protein>
    <submittedName>
        <fullName evidence="10">Two component transcriptional regulator, winged helix family</fullName>
    </submittedName>
</protein>
<reference evidence="10 11" key="1">
    <citation type="journal article" date="2012" name="J. Bacteriol.">
        <title>Genome Sequence of Fibrella aestuarina BUZ 2T, a Filamentous Marine Bacterium.</title>
        <authorList>
            <person name="Filippini M."/>
            <person name="Qi W."/>
            <person name="Blom J."/>
            <person name="Goesmann A."/>
            <person name="Smits T.H."/>
            <person name="Bagheri H.C."/>
        </authorList>
    </citation>
    <scope>NUCLEOTIDE SEQUENCE [LARGE SCALE GENOMIC DNA]</scope>
    <source>
        <strain evidence="11">BUZ 2T</strain>
    </source>
</reference>
<keyword evidence="3" id="KW-0805">Transcription regulation</keyword>
<dbReference type="PROSITE" id="PS50110">
    <property type="entry name" value="RESPONSE_REGULATORY"/>
    <property type="match status" value="1"/>
</dbReference>
<dbReference type="CDD" id="cd19935">
    <property type="entry name" value="REC_OmpR_CusR-like"/>
    <property type="match status" value="1"/>
</dbReference>
<keyword evidence="11" id="KW-1185">Reference proteome</keyword>
<evidence type="ECO:0000256" key="1">
    <source>
        <dbReference type="ARBA" id="ARBA00022553"/>
    </source>
</evidence>
<gene>
    <name evidence="10" type="ORF">FAES_2892</name>
</gene>
<dbReference type="SUPFAM" id="SSF46894">
    <property type="entry name" value="C-terminal effector domain of the bipartite response regulators"/>
    <property type="match status" value="1"/>
</dbReference>
<dbReference type="GO" id="GO:0000156">
    <property type="term" value="F:phosphorelay response regulator activity"/>
    <property type="evidence" value="ECO:0007669"/>
    <property type="project" value="TreeGrafter"/>
</dbReference>
<dbReference type="GO" id="GO:0006355">
    <property type="term" value="P:regulation of DNA-templated transcription"/>
    <property type="evidence" value="ECO:0007669"/>
    <property type="project" value="InterPro"/>
</dbReference>
<sequence length="230" mass="26218">MYFADMKVLIVEDEPKLASFVKKGLEEQRCEVDLAYDGQIGRTMALTNSYDVIVLDVNLPKVNGLDLAQTIRQEQVKTPILMLTAMGSVEDKLSGFEAGADDYLVKPFEFRELMARIRVLHKRSSDSGSTINVLRVADLELDLNEKVARRGGKRIELTAKEFGLLEYLMRNRGRVVSRIDIAEKVWDIHFDTGTNVIDVYVNFLRKKVDKEFPTKLIHTVIGMGYIMKEE</sequence>
<evidence type="ECO:0000259" key="9">
    <source>
        <dbReference type="PROSITE" id="PS51755"/>
    </source>
</evidence>
<evidence type="ECO:0000256" key="3">
    <source>
        <dbReference type="ARBA" id="ARBA00023015"/>
    </source>
</evidence>
<dbReference type="KEGG" id="fae:FAES_2892"/>
<evidence type="ECO:0000256" key="7">
    <source>
        <dbReference type="PROSITE-ProRule" id="PRU01091"/>
    </source>
</evidence>
<evidence type="ECO:0000256" key="6">
    <source>
        <dbReference type="PROSITE-ProRule" id="PRU00169"/>
    </source>
</evidence>
<evidence type="ECO:0000313" key="11">
    <source>
        <dbReference type="Proteomes" id="UP000011058"/>
    </source>
</evidence>
<dbReference type="PANTHER" id="PTHR48111">
    <property type="entry name" value="REGULATOR OF RPOS"/>
    <property type="match status" value="1"/>
</dbReference>
<dbReference type="InterPro" id="IPR011006">
    <property type="entry name" value="CheY-like_superfamily"/>
</dbReference>
<dbReference type="GO" id="GO:0032993">
    <property type="term" value="C:protein-DNA complex"/>
    <property type="evidence" value="ECO:0007669"/>
    <property type="project" value="TreeGrafter"/>
</dbReference>
<dbReference type="HOGENOM" id="CLU_000445_30_1_10"/>
<dbReference type="AlphaFoldDB" id="I0K9U8"/>
<dbReference type="eggNOG" id="COG0745">
    <property type="taxonomic scope" value="Bacteria"/>
</dbReference>
<name>I0K9U8_9BACT</name>
<keyword evidence="5" id="KW-0804">Transcription</keyword>
<dbReference type="Pfam" id="PF00486">
    <property type="entry name" value="Trans_reg_C"/>
    <property type="match status" value="1"/>
</dbReference>
<keyword evidence="4 7" id="KW-0238">DNA-binding</keyword>
<dbReference type="InterPro" id="IPR036388">
    <property type="entry name" value="WH-like_DNA-bd_sf"/>
</dbReference>
<organism evidence="10 11">
    <name type="scientific">Fibrella aestuarina BUZ 2</name>
    <dbReference type="NCBI Taxonomy" id="1166018"/>
    <lineage>
        <taxon>Bacteria</taxon>
        <taxon>Pseudomonadati</taxon>
        <taxon>Bacteroidota</taxon>
        <taxon>Cytophagia</taxon>
        <taxon>Cytophagales</taxon>
        <taxon>Spirosomataceae</taxon>
        <taxon>Fibrella</taxon>
    </lineage>
</organism>
<dbReference type="CDD" id="cd00383">
    <property type="entry name" value="trans_reg_C"/>
    <property type="match status" value="1"/>
</dbReference>
<dbReference type="STRING" id="1166018.FAES_2892"/>
<dbReference type="SMART" id="SM00862">
    <property type="entry name" value="Trans_reg_C"/>
    <property type="match status" value="1"/>
</dbReference>
<evidence type="ECO:0000256" key="5">
    <source>
        <dbReference type="ARBA" id="ARBA00023163"/>
    </source>
</evidence>
<dbReference type="SUPFAM" id="SSF52172">
    <property type="entry name" value="CheY-like"/>
    <property type="match status" value="1"/>
</dbReference>
<dbReference type="PANTHER" id="PTHR48111:SF22">
    <property type="entry name" value="REGULATOR OF RPOS"/>
    <property type="match status" value="1"/>
</dbReference>
<accession>I0K9U8</accession>
<feature type="domain" description="Response regulatory" evidence="8">
    <location>
        <begin position="7"/>
        <end position="121"/>
    </location>
</feature>
<dbReference type="Gene3D" id="6.10.250.690">
    <property type="match status" value="1"/>
</dbReference>
<proteinExistence type="predicted"/>
<feature type="DNA-binding region" description="OmpR/PhoB-type" evidence="7">
    <location>
        <begin position="131"/>
        <end position="229"/>
    </location>
</feature>
<dbReference type="Gene3D" id="1.10.10.10">
    <property type="entry name" value="Winged helix-like DNA-binding domain superfamily/Winged helix DNA-binding domain"/>
    <property type="match status" value="1"/>
</dbReference>
<dbReference type="FunFam" id="3.40.50.2300:FF:000001">
    <property type="entry name" value="DNA-binding response regulator PhoB"/>
    <property type="match status" value="1"/>
</dbReference>
<evidence type="ECO:0000313" key="10">
    <source>
        <dbReference type="EMBL" id="CCH00901.1"/>
    </source>
</evidence>
<dbReference type="Gene3D" id="3.40.50.2300">
    <property type="match status" value="1"/>
</dbReference>
<dbReference type="SMART" id="SM00448">
    <property type="entry name" value="REC"/>
    <property type="match status" value="1"/>
</dbReference>
<dbReference type="FunFam" id="1.10.10.10:FF:000005">
    <property type="entry name" value="Two-component system response regulator"/>
    <property type="match status" value="1"/>
</dbReference>
<keyword evidence="2" id="KW-0902">Two-component regulatory system</keyword>
<feature type="domain" description="OmpR/PhoB-type" evidence="9">
    <location>
        <begin position="131"/>
        <end position="229"/>
    </location>
</feature>
<dbReference type="PROSITE" id="PS51755">
    <property type="entry name" value="OMPR_PHOB"/>
    <property type="match status" value="1"/>
</dbReference>
<dbReference type="Pfam" id="PF00072">
    <property type="entry name" value="Response_reg"/>
    <property type="match status" value="1"/>
</dbReference>
<dbReference type="EMBL" id="HE796683">
    <property type="protein sequence ID" value="CCH00901.1"/>
    <property type="molecule type" value="Genomic_DNA"/>
</dbReference>
<dbReference type="InterPro" id="IPR001789">
    <property type="entry name" value="Sig_transdc_resp-reg_receiver"/>
</dbReference>
<evidence type="ECO:0000259" key="8">
    <source>
        <dbReference type="PROSITE" id="PS50110"/>
    </source>
</evidence>
<evidence type="ECO:0000256" key="4">
    <source>
        <dbReference type="ARBA" id="ARBA00023125"/>
    </source>
</evidence>
<keyword evidence="1 6" id="KW-0597">Phosphoprotein</keyword>
<dbReference type="GO" id="GO:0005829">
    <property type="term" value="C:cytosol"/>
    <property type="evidence" value="ECO:0007669"/>
    <property type="project" value="TreeGrafter"/>
</dbReference>
<dbReference type="GO" id="GO:0000976">
    <property type="term" value="F:transcription cis-regulatory region binding"/>
    <property type="evidence" value="ECO:0007669"/>
    <property type="project" value="TreeGrafter"/>
</dbReference>
<dbReference type="InterPro" id="IPR016032">
    <property type="entry name" value="Sig_transdc_resp-reg_C-effctor"/>
</dbReference>
<dbReference type="InterPro" id="IPR001867">
    <property type="entry name" value="OmpR/PhoB-type_DNA-bd"/>
</dbReference>
<evidence type="ECO:0000256" key="2">
    <source>
        <dbReference type="ARBA" id="ARBA00023012"/>
    </source>
</evidence>
<dbReference type="Proteomes" id="UP000011058">
    <property type="component" value="Chromosome"/>
</dbReference>